<gene>
    <name evidence="2" type="ORF">ACFOVU_29215</name>
</gene>
<feature type="compositionally biased region" description="Acidic residues" evidence="1">
    <location>
        <begin position="231"/>
        <end position="240"/>
    </location>
</feature>
<protein>
    <recommendedName>
        <fullName evidence="4">DUF3558 domain-containing protein</fullName>
    </recommendedName>
</protein>
<name>A0ABV8FVB5_9ACTN</name>
<reference evidence="3" key="1">
    <citation type="journal article" date="2019" name="Int. J. Syst. Evol. Microbiol.">
        <title>The Global Catalogue of Microorganisms (GCM) 10K type strain sequencing project: providing services to taxonomists for standard genome sequencing and annotation.</title>
        <authorList>
            <consortium name="The Broad Institute Genomics Platform"/>
            <consortium name="The Broad Institute Genome Sequencing Center for Infectious Disease"/>
            <person name="Wu L."/>
            <person name="Ma J."/>
        </authorList>
    </citation>
    <scope>NUCLEOTIDE SEQUENCE [LARGE SCALE GENOMIC DNA]</scope>
    <source>
        <strain evidence="3">TBRC 1826</strain>
    </source>
</reference>
<comment type="caution">
    <text evidence="2">The sequence shown here is derived from an EMBL/GenBank/DDBJ whole genome shotgun (WGS) entry which is preliminary data.</text>
</comment>
<feature type="region of interest" description="Disordered" evidence="1">
    <location>
        <begin position="220"/>
        <end position="256"/>
    </location>
</feature>
<proteinExistence type="predicted"/>
<sequence length="256" mass="25651">MAFEPRNAPVARWAIGGFAAVMTVSLAGCGAEPGGQASAAPPASESPEPLWTEFGGEPLSRTAPSADPGSAEPSAEPEPVEAPPIPESCEATGILEDITVVTGRMADPEFTEVRSDHRLECSWAGFSTSDGSEVVMVTYTPGGGVVEYPGHMPDVALDSAAFFSTEDIAALGGIAEWHTGEMFSGADLHLPGMLVSISSNSGDVQGADLLEVATATAGTVLPEASAGDGAGDGEGDDGGDGGEGRDAEDSGGDDAP</sequence>
<evidence type="ECO:0000313" key="2">
    <source>
        <dbReference type="EMBL" id="MFC4000027.1"/>
    </source>
</evidence>
<evidence type="ECO:0000256" key="1">
    <source>
        <dbReference type="SAM" id="MobiDB-lite"/>
    </source>
</evidence>
<keyword evidence="3" id="KW-1185">Reference proteome</keyword>
<evidence type="ECO:0008006" key="4">
    <source>
        <dbReference type="Google" id="ProtNLM"/>
    </source>
</evidence>
<dbReference type="Proteomes" id="UP001595847">
    <property type="component" value="Unassembled WGS sequence"/>
</dbReference>
<feature type="compositionally biased region" description="Low complexity" evidence="1">
    <location>
        <begin position="34"/>
        <end position="49"/>
    </location>
</feature>
<dbReference type="EMBL" id="JBHSBH010000028">
    <property type="protein sequence ID" value="MFC4000027.1"/>
    <property type="molecule type" value="Genomic_DNA"/>
</dbReference>
<accession>A0ABV8FVB5</accession>
<evidence type="ECO:0000313" key="3">
    <source>
        <dbReference type="Proteomes" id="UP001595847"/>
    </source>
</evidence>
<feature type="compositionally biased region" description="Low complexity" evidence="1">
    <location>
        <begin position="63"/>
        <end position="74"/>
    </location>
</feature>
<dbReference type="PROSITE" id="PS51257">
    <property type="entry name" value="PROKAR_LIPOPROTEIN"/>
    <property type="match status" value="1"/>
</dbReference>
<feature type="region of interest" description="Disordered" evidence="1">
    <location>
        <begin position="29"/>
        <end position="89"/>
    </location>
</feature>
<organism evidence="2 3">
    <name type="scientific">Nocardiopsis sediminis</name>
    <dbReference type="NCBI Taxonomy" id="1778267"/>
    <lineage>
        <taxon>Bacteria</taxon>
        <taxon>Bacillati</taxon>
        <taxon>Actinomycetota</taxon>
        <taxon>Actinomycetes</taxon>
        <taxon>Streptosporangiales</taxon>
        <taxon>Nocardiopsidaceae</taxon>
        <taxon>Nocardiopsis</taxon>
    </lineage>
</organism>